<dbReference type="EC" id="5.1.-.-" evidence="4"/>
<dbReference type="AlphaFoldDB" id="A0A5C5Z999"/>
<dbReference type="InterPro" id="IPR003719">
    <property type="entry name" value="Phenazine_PhzF-like"/>
</dbReference>
<protein>
    <submittedName>
        <fullName evidence="4">Putative isomerase YddE</fullName>
        <ecNumber evidence="4">5.1.-.-</ecNumber>
    </submittedName>
</protein>
<dbReference type="OrthoDB" id="9788221at2"/>
<proteinExistence type="inferred from homology"/>
<organism evidence="4 5">
    <name type="scientific">Novipirellula herctigrandis</name>
    <dbReference type="NCBI Taxonomy" id="2527986"/>
    <lineage>
        <taxon>Bacteria</taxon>
        <taxon>Pseudomonadati</taxon>
        <taxon>Planctomycetota</taxon>
        <taxon>Planctomycetia</taxon>
        <taxon>Pirellulales</taxon>
        <taxon>Pirellulaceae</taxon>
        <taxon>Novipirellula</taxon>
    </lineage>
</organism>
<dbReference type="SUPFAM" id="SSF54506">
    <property type="entry name" value="Diaminopimelate epimerase-like"/>
    <property type="match status" value="1"/>
</dbReference>
<comment type="similarity">
    <text evidence="1">Belongs to the PhzF family.</text>
</comment>
<dbReference type="Pfam" id="PF02567">
    <property type="entry name" value="PhzC-PhzF"/>
    <property type="match status" value="1"/>
</dbReference>
<dbReference type="GO" id="GO:0016853">
    <property type="term" value="F:isomerase activity"/>
    <property type="evidence" value="ECO:0007669"/>
    <property type="project" value="UniProtKB-KW"/>
</dbReference>
<accession>A0A5C5Z999</accession>
<keyword evidence="2 4" id="KW-0413">Isomerase</keyword>
<dbReference type="PANTHER" id="PTHR13774">
    <property type="entry name" value="PHENAZINE BIOSYNTHESIS PROTEIN"/>
    <property type="match status" value="1"/>
</dbReference>
<keyword evidence="5" id="KW-1185">Reference proteome</keyword>
<comment type="caution">
    <text evidence="4">The sequence shown here is derived from an EMBL/GenBank/DDBJ whole genome shotgun (WGS) entry which is preliminary data.</text>
</comment>
<feature type="active site" evidence="3">
    <location>
        <position position="50"/>
    </location>
</feature>
<name>A0A5C5Z999_9BACT</name>
<dbReference type="PIRSF" id="PIRSF016184">
    <property type="entry name" value="PhzC_PhzF"/>
    <property type="match status" value="1"/>
</dbReference>
<evidence type="ECO:0000256" key="1">
    <source>
        <dbReference type="ARBA" id="ARBA00008270"/>
    </source>
</evidence>
<evidence type="ECO:0000256" key="2">
    <source>
        <dbReference type="ARBA" id="ARBA00023235"/>
    </source>
</evidence>
<reference evidence="4 5" key="1">
    <citation type="submission" date="2019-02" db="EMBL/GenBank/DDBJ databases">
        <title>Deep-cultivation of Planctomycetes and their phenomic and genomic characterization uncovers novel biology.</title>
        <authorList>
            <person name="Wiegand S."/>
            <person name="Jogler M."/>
            <person name="Boedeker C."/>
            <person name="Pinto D."/>
            <person name="Vollmers J."/>
            <person name="Rivas-Marin E."/>
            <person name="Kohn T."/>
            <person name="Peeters S.H."/>
            <person name="Heuer A."/>
            <person name="Rast P."/>
            <person name="Oberbeckmann S."/>
            <person name="Bunk B."/>
            <person name="Jeske O."/>
            <person name="Meyerdierks A."/>
            <person name="Storesund J.E."/>
            <person name="Kallscheuer N."/>
            <person name="Luecker S."/>
            <person name="Lage O.M."/>
            <person name="Pohl T."/>
            <person name="Merkel B.J."/>
            <person name="Hornburger P."/>
            <person name="Mueller R.-W."/>
            <person name="Bruemmer F."/>
            <person name="Labrenz M."/>
            <person name="Spormann A.M."/>
            <person name="Op Den Camp H."/>
            <person name="Overmann J."/>
            <person name="Amann R."/>
            <person name="Jetten M.S.M."/>
            <person name="Mascher T."/>
            <person name="Medema M.H."/>
            <person name="Devos D.P."/>
            <person name="Kaster A.-K."/>
            <person name="Ovreas L."/>
            <person name="Rohde M."/>
            <person name="Galperin M.Y."/>
            <person name="Jogler C."/>
        </authorList>
    </citation>
    <scope>NUCLEOTIDE SEQUENCE [LARGE SCALE GENOMIC DNA]</scope>
    <source>
        <strain evidence="4 5">CA13</strain>
    </source>
</reference>
<dbReference type="PANTHER" id="PTHR13774:SF17">
    <property type="entry name" value="PHENAZINE BIOSYNTHESIS-LIKE DOMAIN-CONTAINING PROTEIN"/>
    <property type="match status" value="1"/>
</dbReference>
<gene>
    <name evidence="4" type="primary">yddE</name>
    <name evidence="4" type="ORF">CA13_52490</name>
</gene>
<dbReference type="Proteomes" id="UP000315010">
    <property type="component" value="Unassembled WGS sequence"/>
</dbReference>
<evidence type="ECO:0000313" key="4">
    <source>
        <dbReference type="EMBL" id="TWT83778.1"/>
    </source>
</evidence>
<evidence type="ECO:0000256" key="3">
    <source>
        <dbReference type="PIRSR" id="PIRSR016184-1"/>
    </source>
</evidence>
<dbReference type="GO" id="GO:0005737">
    <property type="term" value="C:cytoplasm"/>
    <property type="evidence" value="ECO:0007669"/>
    <property type="project" value="TreeGrafter"/>
</dbReference>
<dbReference type="RefSeq" id="WP_146401151.1">
    <property type="nucleotide sequence ID" value="NZ_SJPJ01000001.1"/>
</dbReference>
<dbReference type="Gene3D" id="3.10.310.10">
    <property type="entry name" value="Diaminopimelate Epimerase, Chain A, domain 1"/>
    <property type="match status" value="2"/>
</dbReference>
<evidence type="ECO:0000313" key="5">
    <source>
        <dbReference type="Proteomes" id="UP000315010"/>
    </source>
</evidence>
<dbReference type="EMBL" id="SJPJ01000001">
    <property type="protein sequence ID" value="TWT83778.1"/>
    <property type="molecule type" value="Genomic_DNA"/>
</dbReference>
<sequence length="275" mass="30180">MIQKHSVPIWQIDAFTDRPFTGNPAAVCILDEFPHDQWMQNVAAEMNLAETAFVVPTADDDKFRLRWFTPTTEVDLCGHATLAAAHALIEQGHVEQGRAIRFETQSGELTCQKQGNQLTLDFPATPIVETVAPSMTSEVCEALGLQRALVMRSKFDIVTIVDEAKIVRQVAPDFQRLIKINTRGVIVTSPSDHAEADFLSRFFAPRCGINEDPVTGSSHCCLALYWADRFGRTNLVGHQVSPRGGTVRCQVAGDRVKLAGSAITVLAGHLLIGQM</sequence>
<dbReference type="NCBIfam" id="TIGR00654">
    <property type="entry name" value="PhzF_family"/>
    <property type="match status" value="1"/>
</dbReference>